<accession>A0A843V9M9</accession>
<keyword evidence="3" id="KW-1185">Reference proteome</keyword>
<organism evidence="2 3">
    <name type="scientific">Colocasia esculenta</name>
    <name type="common">Wild taro</name>
    <name type="synonym">Arum esculentum</name>
    <dbReference type="NCBI Taxonomy" id="4460"/>
    <lineage>
        <taxon>Eukaryota</taxon>
        <taxon>Viridiplantae</taxon>
        <taxon>Streptophyta</taxon>
        <taxon>Embryophyta</taxon>
        <taxon>Tracheophyta</taxon>
        <taxon>Spermatophyta</taxon>
        <taxon>Magnoliopsida</taxon>
        <taxon>Liliopsida</taxon>
        <taxon>Araceae</taxon>
        <taxon>Aroideae</taxon>
        <taxon>Colocasieae</taxon>
        <taxon>Colocasia</taxon>
    </lineage>
</organism>
<evidence type="ECO:0000313" key="2">
    <source>
        <dbReference type="EMBL" id="MQL92908.1"/>
    </source>
</evidence>
<proteinExistence type="predicted"/>
<protein>
    <recommendedName>
        <fullName evidence="1">OTU domain-containing protein</fullName>
    </recommendedName>
</protein>
<dbReference type="Proteomes" id="UP000652761">
    <property type="component" value="Unassembled WGS sequence"/>
</dbReference>
<dbReference type="PROSITE" id="PS50802">
    <property type="entry name" value="OTU"/>
    <property type="match status" value="1"/>
</dbReference>
<name>A0A843V9M9_COLES</name>
<sequence>MDGRPSNDALLRELREGTAHFELLQPPAPFPLASASSSRSLFFARIGSPMSPAMKKLEHYTVERVTGDGRCMFRALVKGMARNKGLKLSPQQEKDDSGPLPLAGFQGYWVLDCIQISLMNYGWLSKRLYATVKVNDFNTANALKDLIFGVESQSYWSYQGYVNSQSLYIYQSMSELKLVTHAMGSRGTGFIPIAEYGSEFRKASKGKPRTTVRLLYSGKNHYDLLV</sequence>
<dbReference type="InterPro" id="IPR003323">
    <property type="entry name" value="OTU_dom"/>
</dbReference>
<dbReference type="Gene3D" id="3.90.70.80">
    <property type="match status" value="1"/>
</dbReference>
<dbReference type="OrthoDB" id="409956at2759"/>
<gene>
    <name evidence="2" type="ORF">Taro_025542</name>
</gene>
<reference evidence="2" key="1">
    <citation type="submission" date="2017-07" db="EMBL/GenBank/DDBJ databases">
        <title>Taro Niue Genome Assembly and Annotation.</title>
        <authorList>
            <person name="Atibalentja N."/>
            <person name="Keating K."/>
            <person name="Fields C.J."/>
        </authorList>
    </citation>
    <scope>NUCLEOTIDE SEQUENCE</scope>
    <source>
        <strain evidence="2">Niue_2</strain>
        <tissue evidence="2">Leaf</tissue>
    </source>
</reference>
<feature type="domain" description="OTU" evidence="1">
    <location>
        <begin position="60"/>
        <end position="226"/>
    </location>
</feature>
<comment type="caution">
    <text evidence="2">The sequence shown here is derived from an EMBL/GenBank/DDBJ whole genome shotgun (WGS) entry which is preliminary data.</text>
</comment>
<dbReference type="EMBL" id="NMUH01001498">
    <property type="protein sequence ID" value="MQL92908.1"/>
    <property type="molecule type" value="Genomic_DNA"/>
</dbReference>
<evidence type="ECO:0000313" key="3">
    <source>
        <dbReference type="Proteomes" id="UP000652761"/>
    </source>
</evidence>
<evidence type="ECO:0000259" key="1">
    <source>
        <dbReference type="PROSITE" id="PS50802"/>
    </source>
</evidence>
<dbReference type="AlphaFoldDB" id="A0A843V9M9"/>